<gene>
    <name evidence="3" type="ORF">IO89_12020</name>
</gene>
<dbReference type="InterPro" id="IPR027823">
    <property type="entry name" value="DUF4468"/>
</dbReference>
<reference evidence="3 4" key="1">
    <citation type="submission" date="2014-07" db="EMBL/GenBank/DDBJ databases">
        <title>Epilithonimonas lactis LMG 22401 Genome.</title>
        <authorList>
            <person name="Pipes S.E."/>
            <person name="Stropko S.J."/>
        </authorList>
    </citation>
    <scope>NUCLEOTIDE SEQUENCE [LARGE SCALE GENOMIC DNA]</scope>
    <source>
        <strain evidence="3 4">LMG 24401</strain>
    </source>
</reference>
<keyword evidence="1" id="KW-0732">Signal</keyword>
<name>A0A085BEQ6_9FLAO</name>
<proteinExistence type="predicted"/>
<organism evidence="3 4">
    <name type="scientific">Epilithonimonas lactis</name>
    <dbReference type="NCBI Taxonomy" id="421072"/>
    <lineage>
        <taxon>Bacteria</taxon>
        <taxon>Pseudomonadati</taxon>
        <taxon>Bacteroidota</taxon>
        <taxon>Flavobacteriia</taxon>
        <taxon>Flavobacteriales</taxon>
        <taxon>Weeksellaceae</taxon>
        <taxon>Chryseobacterium group</taxon>
        <taxon>Epilithonimonas</taxon>
    </lineage>
</organism>
<feature type="domain" description="DUF4468" evidence="2">
    <location>
        <begin position="37"/>
        <end position="116"/>
    </location>
</feature>
<dbReference type="Gene3D" id="3.30.530.80">
    <property type="match status" value="1"/>
</dbReference>
<feature type="signal peptide" evidence="1">
    <location>
        <begin position="1"/>
        <end position="20"/>
    </location>
</feature>
<dbReference type="Pfam" id="PF14730">
    <property type="entry name" value="DUF4468"/>
    <property type="match status" value="1"/>
</dbReference>
<dbReference type="AlphaFoldDB" id="A0A085BEQ6"/>
<dbReference type="OrthoDB" id="708866at2"/>
<dbReference type="Proteomes" id="UP000028623">
    <property type="component" value="Unassembled WGS sequence"/>
</dbReference>
<accession>A0A085BEQ6</accession>
<dbReference type="EMBL" id="JPLY01000004">
    <property type="protein sequence ID" value="KFC20951.1"/>
    <property type="molecule type" value="Genomic_DNA"/>
</dbReference>
<evidence type="ECO:0000313" key="4">
    <source>
        <dbReference type="Proteomes" id="UP000028623"/>
    </source>
</evidence>
<keyword evidence="4" id="KW-1185">Reference proteome</keyword>
<feature type="chain" id="PRO_5001786833" description="DUF4468 domain-containing protein" evidence="1">
    <location>
        <begin position="21"/>
        <end position="183"/>
    </location>
</feature>
<protein>
    <recommendedName>
        <fullName evidence="2">DUF4468 domain-containing protein</fullName>
    </recommendedName>
</protein>
<evidence type="ECO:0000259" key="2">
    <source>
        <dbReference type="Pfam" id="PF14730"/>
    </source>
</evidence>
<comment type="caution">
    <text evidence="3">The sequence shown here is derived from an EMBL/GenBank/DDBJ whole genome shotgun (WGS) entry which is preliminary data.</text>
</comment>
<dbReference type="RefSeq" id="WP_034976616.1">
    <property type="nucleotide sequence ID" value="NZ_FOFI01000001.1"/>
</dbReference>
<evidence type="ECO:0000256" key="1">
    <source>
        <dbReference type="SAM" id="SignalP"/>
    </source>
</evidence>
<dbReference type="eggNOG" id="ENOG50330ID">
    <property type="taxonomic scope" value="Bacteria"/>
</dbReference>
<evidence type="ECO:0000313" key="3">
    <source>
        <dbReference type="EMBL" id="KFC20951.1"/>
    </source>
</evidence>
<sequence length="183" mass="21588">MKKILLFAILISGLFSSQTANEFSLTKENGLTDYVVTETPNKTKEEIYKKTLDWINRTYQRADDVIQGQIENEYVRFQGVDKSSLCKNPNNNLIFTCIEIRYQIEISVKDGKYKFDVLETEQHNYMYPKFSSNPWMPLEYKFDKKGNVKPQKVSELPREYNRLNENLKDYILNGAETNVKNDW</sequence>
<dbReference type="STRING" id="421072.SAMN04488097_0286"/>